<dbReference type="RefSeq" id="WP_013489438.1">
    <property type="nucleotide sequence ID" value="NC_014829.1"/>
</dbReference>
<dbReference type="Proteomes" id="UP000001401">
    <property type="component" value="Chromosome"/>
</dbReference>
<protein>
    <submittedName>
        <fullName evidence="1">VanW family protein</fullName>
    </submittedName>
</protein>
<dbReference type="Pfam" id="PF04294">
    <property type="entry name" value="VanW"/>
    <property type="match status" value="1"/>
</dbReference>
<dbReference type="eggNOG" id="COG2720">
    <property type="taxonomic scope" value="Bacteria"/>
</dbReference>
<evidence type="ECO:0000313" key="2">
    <source>
        <dbReference type="Proteomes" id="UP000001401"/>
    </source>
</evidence>
<gene>
    <name evidence="1" type="ordered locus">Bcell_2854</name>
</gene>
<sequence>MKYLFFLLLFISAEVNDSDNLFLTLDGEILATINRDAFSSPALGEGVIDEYIFDDFLNKLDEQILKEPENAYIDDSGAIITGIDGFKLDRRKFTTKFYEYYFGTGAATIELPKLPLHPKVDSELLANIRVQHIGGYITYFNKRNSERAHNIALAAKAIDSHVVFPGEVFSFNEVVGERTLEKGYLPAPVIVKGELFEGVGGGICQVSSTLFNAVDRAGVEIIQRYSHSRRVPYVPPGRDATVSWYGPDFTFKNIHNQPILIRAKSQNGQIYTNIYSSDVINYEPREVPSAPKQMPEEIKIG</sequence>
<dbReference type="AlphaFoldDB" id="E6TX17"/>
<dbReference type="PANTHER" id="PTHR35788:SF1">
    <property type="entry name" value="EXPORTED PROTEIN"/>
    <property type="match status" value="1"/>
</dbReference>
<dbReference type="InterPro" id="IPR007391">
    <property type="entry name" value="Vancomycin_resist_VanW"/>
</dbReference>
<evidence type="ECO:0000313" key="1">
    <source>
        <dbReference type="EMBL" id="ADU31106.1"/>
    </source>
</evidence>
<dbReference type="KEGG" id="bco:Bcell_2854"/>
<keyword evidence="2" id="KW-1185">Reference proteome</keyword>
<organism evidence="1 2">
    <name type="scientific">Evansella cellulosilytica (strain ATCC 21833 / DSM 2522 / FERM P-1141 / JCM 9156 / N-4)</name>
    <name type="common">Bacillus cellulosilyticus</name>
    <dbReference type="NCBI Taxonomy" id="649639"/>
    <lineage>
        <taxon>Bacteria</taxon>
        <taxon>Bacillati</taxon>
        <taxon>Bacillota</taxon>
        <taxon>Bacilli</taxon>
        <taxon>Bacillales</taxon>
        <taxon>Bacillaceae</taxon>
        <taxon>Evansella</taxon>
    </lineage>
</organism>
<dbReference type="InterPro" id="IPR052913">
    <property type="entry name" value="Glycopeptide_resist_protein"/>
</dbReference>
<dbReference type="PANTHER" id="PTHR35788">
    <property type="entry name" value="EXPORTED PROTEIN-RELATED"/>
    <property type="match status" value="1"/>
</dbReference>
<dbReference type="EMBL" id="CP002394">
    <property type="protein sequence ID" value="ADU31106.1"/>
    <property type="molecule type" value="Genomic_DNA"/>
</dbReference>
<dbReference type="OrthoDB" id="9813301at2"/>
<proteinExistence type="predicted"/>
<dbReference type="HOGENOM" id="CLU_011572_3_1_9"/>
<dbReference type="STRING" id="649639.Bcell_2854"/>
<accession>E6TX17</accession>
<reference evidence="1" key="1">
    <citation type="submission" date="2010-12" db="EMBL/GenBank/DDBJ databases">
        <title>Complete sequence of Bacillus cellulosilyticus DSM 2522.</title>
        <authorList>
            <consortium name="US DOE Joint Genome Institute"/>
            <person name="Lucas S."/>
            <person name="Copeland A."/>
            <person name="Lapidus A."/>
            <person name="Cheng J.-F."/>
            <person name="Bruce D."/>
            <person name="Goodwin L."/>
            <person name="Pitluck S."/>
            <person name="Chertkov O."/>
            <person name="Detter J.C."/>
            <person name="Han C."/>
            <person name="Tapia R."/>
            <person name="Land M."/>
            <person name="Hauser L."/>
            <person name="Jeffries C."/>
            <person name="Kyrpides N."/>
            <person name="Ivanova N."/>
            <person name="Mikhailova N."/>
            <person name="Brumm P."/>
            <person name="Mead D."/>
            <person name="Woyke T."/>
        </authorList>
    </citation>
    <scope>NUCLEOTIDE SEQUENCE [LARGE SCALE GENOMIC DNA]</scope>
    <source>
        <strain evidence="1">DSM 2522</strain>
    </source>
</reference>
<name>E6TX17_EVAC2</name>